<dbReference type="AlphaFoldDB" id="A0A8F9WH01"/>
<sequence>MEYISKYTSTIPLFTLPVTMLIGFGLLLIPTATKDLRRMWAFLSVLLLSLVM</sequence>
<reference evidence="2" key="1">
    <citation type="submission" date="2020-12" db="EMBL/GenBank/DDBJ databases">
        <title>Pleurothallidinae phylogenomics.</title>
        <authorList>
            <person name="Mauad A.V.S.R."/>
            <person name="Vieira L.N."/>
            <person name="de Baura V.A."/>
            <person name="Balsanelli E."/>
            <person name="de Souza E.M."/>
            <person name="Chase M.W."/>
            <person name="Smidt E.C."/>
        </authorList>
    </citation>
    <scope>NUCLEOTIDE SEQUENCE</scope>
</reference>
<protein>
    <submittedName>
        <fullName evidence="2">NADH dehydrogenase subunit F</fullName>
    </submittedName>
</protein>
<keyword evidence="2" id="KW-0150">Chloroplast</keyword>
<evidence type="ECO:0000256" key="1">
    <source>
        <dbReference type="SAM" id="Phobius"/>
    </source>
</evidence>
<keyword evidence="1" id="KW-0812">Transmembrane</keyword>
<keyword evidence="2" id="KW-0934">Plastid</keyword>
<gene>
    <name evidence="2" type="primary">ndhF</name>
    <name evidence="2" type="ORF">DRYLI_Cp070</name>
</gene>
<dbReference type="EMBL" id="MW375126">
    <property type="protein sequence ID" value="QYK18523.1"/>
    <property type="molecule type" value="Genomic_DNA"/>
</dbReference>
<proteinExistence type="predicted"/>
<keyword evidence="1" id="KW-1133">Transmembrane helix</keyword>
<geneLocation type="chloroplast" evidence="2"/>
<organism evidence="2">
    <name type="scientific">Dryadella lilliputiana</name>
    <dbReference type="NCBI Taxonomy" id="2706257"/>
    <lineage>
        <taxon>Eukaryota</taxon>
        <taxon>Viridiplantae</taxon>
        <taxon>Streptophyta</taxon>
        <taxon>Embryophyta</taxon>
        <taxon>Tracheophyta</taxon>
        <taxon>Spermatophyta</taxon>
        <taxon>Magnoliopsida</taxon>
        <taxon>Liliopsida</taxon>
        <taxon>Asparagales</taxon>
        <taxon>Orchidaceae</taxon>
        <taxon>Epidendroideae</taxon>
        <taxon>Epidendreae</taxon>
        <taxon>Pleurothallidinae</taxon>
        <taxon>Dryadella</taxon>
    </lineage>
</organism>
<accession>A0A8F9WH01</accession>
<keyword evidence="1" id="KW-0472">Membrane</keyword>
<evidence type="ECO:0000313" key="2">
    <source>
        <dbReference type="EMBL" id="QYK18523.1"/>
    </source>
</evidence>
<name>A0A8F9WH01_9ASPA</name>
<feature type="transmembrane region" description="Helical" evidence="1">
    <location>
        <begin position="12"/>
        <end position="29"/>
    </location>
</feature>